<dbReference type="Gene3D" id="3.40.50.2300">
    <property type="match status" value="1"/>
</dbReference>
<keyword evidence="5" id="KW-0804">Transcription</keyword>
<dbReference type="STRING" id="1123397.SAMN05660831_00498"/>
<gene>
    <name evidence="9" type="ORF">SAMN05660831_00498</name>
</gene>
<evidence type="ECO:0000259" key="8">
    <source>
        <dbReference type="PROSITE" id="PS50110"/>
    </source>
</evidence>
<dbReference type="GO" id="GO:0000160">
    <property type="term" value="P:phosphorelay signal transduction system"/>
    <property type="evidence" value="ECO:0007669"/>
    <property type="project" value="UniProtKB-KW"/>
</dbReference>
<evidence type="ECO:0000256" key="2">
    <source>
        <dbReference type="ARBA" id="ARBA00023012"/>
    </source>
</evidence>
<evidence type="ECO:0000259" key="7">
    <source>
        <dbReference type="PROSITE" id="PS50043"/>
    </source>
</evidence>
<evidence type="ECO:0000256" key="3">
    <source>
        <dbReference type="ARBA" id="ARBA00023015"/>
    </source>
</evidence>
<dbReference type="SMART" id="SM00421">
    <property type="entry name" value="HTH_LUXR"/>
    <property type="match status" value="1"/>
</dbReference>
<dbReference type="InterPro" id="IPR001789">
    <property type="entry name" value="Sig_transdc_resp-reg_receiver"/>
</dbReference>
<sequence>MRQEGEHEEEREERVAADMYHVLRTFKVILADDHELVREGIRRLLEDSGQVEVVAEAACGEEVVELARQHAPDAVLLDVNMPGIGGLEATRRLHALMPGIRIVVISVYGEGPLPGRMLEAGASAYLTKGCTTETILDALEAVDRGERYLDADVARHLALNMLPGGACNPFDRLSQREMQVALMMLAGQRVGQIAEDMHLSAKTISTYRHRIFSKLGVGSDSALTRLAMEHGVGEQPPGTAEGAAGS</sequence>
<keyword evidence="10" id="KW-1185">Reference proteome</keyword>
<feature type="domain" description="HTH luxR-type" evidence="7">
    <location>
        <begin position="166"/>
        <end position="231"/>
    </location>
</feature>
<dbReference type="Proteomes" id="UP000198611">
    <property type="component" value="Unassembled WGS sequence"/>
</dbReference>
<dbReference type="AlphaFoldDB" id="A0A1I1P611"/>
<keyword evidence="3" id="KW-0805">Transcription regulation</keyword>
<name>A0A1I1P611_9GAMM</name>
<dbReference type="PANTHER" id="PTHR43214:SF3">
    <property type="entry name" value="RESPONSE REGULATOR UVRY"/>
    <property type="match status" value="1"/>
</dbReference>
<dbReference type="InterPro" id="IPR016032">
    <property type="entry name" value="Sig_transdc_resp-reg_C-effctor"/>
</dbReference>
<feature type="domain" description="Response regulatory" evidence="8">
    <location>
        <begin position="27"/>
        <end position="143"/>
    </location>
</feature>
<proteinExistence type="predicted"/>
<keyword evidence="4" id="KW-0238">DNA-binding</keyword>
<reference evidence="9 10" key="1">
    <citation type="submission" date="2016-10" db="EMBL/GenBank/DDBJ databases">
        <authorList>
            <person name="de Groot N.N."/>
        </authorList>
    </citation>
    <scope>NUCLEOTIDE SEQUENCE [LARGE SCALE GENOMIC DNA]</scope>
    <source>
        <strain evidence="9 10">HL3</strain>
    </source>
</reference>
<dbReference type="SMART" id="SM00448">
    <property type="entry name" value="REC"/>
    <property type="match status" value="1"/>
</dbReference>
<feature type="modified residue" description="4-aspartylphosphate" evidence="6">
    <location>
        <position position="78"/>
    </location>
</feature>
<accession>A0A1I1P611</accession>
<dbReference type="Pfam" id="PF00072">
    <property type="entry name" value="Response_reg"/>
    <property type="match status" value="1"/>
</dbReference>
<keyword evidence="2" id="KW-0902">Two-component regulatory system</keyword>
<organism evidence="9 10">
    <name type="scientific">Thiohalospira halophila DSM 15071</name>
    <dbReference type="NCBI Taxonomy" id="1123397"/>
    <lineage>
        <taxon>Bacteria</taxon>
        <taxon>Pseudomonadati</taxon>
        <taxon>Pseudomonadota</taxon>
        <taxon>Gammaproteobacteria</taxon>
        <taxon>Thiohalospirales</taxon>
        <taxon>Thiohalospiraceae</taxon>
        <taxon>Thiohalospira</taxon>
    </lineage>
</organism>
<dbReference type="InterPro" id="IPR011006">
    <property type="entry name" value="CheY-like_superfamily"/>
</dbReference>
<protein>
    <submittedName>
        <fullName evidence="9">Two component transcriptional regulator, LuxR family</fullName>
    </submittedName>
</protein>
<dbReference type="EMBL" id="FOMJ01000001">
    <property type="protein sequence ID" value="SFD02433.1"/>
    <property type="molecule type" value="Genomic_DNA"/>
</dbReference>
<evidence type="ECO:0000256" key="1">
    <source>
        <dbReference type="ARBA" id="ARBA00022553"/>
    </source>
</evidence>
<evidence type="ECO:0000313" key="10">
    <source>
        <dbReference type="Proteomes" id="UP000198611"/>
    </source>
</evidence>
<evidence type="ECO:0000313" key="9">
    <source>
        <dbReference type="EMBL" id="SFD02433.1"/>
    </source>
</evidence>
<dbReference type="PANTHER" id="PTHR43214">
    <property type="entry name" value="TWO-COMPONENT RESPONSE REGULATOR"/>
    <property type="match status" value="1"/>
</dbReference>
<dbReference type="InterPro" id="IPR039420">
    <property type="entry name" value="WalR-like"/>
</dbReference>
<dbReference type="PROSITE" id="PS00622">
    <property type="entry name" value="HTH_LUXR_1"/>
    <property type="match status" value="1"/>
</dbReference>
<evidence type="ECO:0000256" key="6">
    <source>
        <dbReference type="PROSITE-ProRule" id="PRU00169"/>
    </source>
</evidence>
<dbReference type="SUPFAM" id="SSF46894">
    <property type="entry name" value="C-terminal effector domain of the bipartite response regulators"/>
    <property type="match status" value="1"/>
</dbReference>
<dbReference type="GO" id="GO:0003677">
    <property type="term" value="F:DNA binding"/>
    <property type="evidence" value="ECO:0007669"/>
    <property type="project" value="UniProtKB-KW"/>
</dbReference>
<keyword evidence="1 6" id="KW-0597">Phosphoprotein</keyword>
<dbReference type="InterPro" id="IPR058245">
    <property type="entry name" value="NreC/VraR/RcsB-like_REC"/>
</dbReference>
<dbReference type="PROSITE" id="PS50043">
    <property type="entry name" value="HTH_LUXR_2"/>
    <property type="match status" value="1"/>
</dbReference>
<dbReference type="InterPro" id="IPR000792">
    <property type="entry name" value="Tscrpt_reg_LuxR_C"/>
</dbReference>
<evidence type="ECO:0000256" key="5">
    <source>
        <dbReference type="ARBA" id="ARBA00023163"/>
    </source>
</evidence>
<dbReference type="Pfam" id="PF00196">
    <property type="entry name" value="GerE"/>
    <property type="match status" value="1"/>
</dbReference>
<dbReference type="GO" id="GO:0006355">
    <property type="term" value="P:regulation of DNA-templated transcription"/>
    <property type="evidence" value="ECO:0007669"/>
    <property type="project" value="InterPro"/>
</dbReference>
<evidence type="ECO:0000256" key="4">
    <source>
        <dbReference type="ARBA" id="ARBA00023125"/>
    </source>
</evidence>
<dbReference type="PROSITE" id="PS50110">
    <property type="entry name" value="RESPONSE_REGULATORY"/>
    <property type="match status" value="1"/>
</dbReference>
<dbReference type="PRINTS" id="PR00038">
    <property type="entry name" value="HTHLUXR"/>
</dbReference>
<dbReference type="CDD" id="cd17535">
    <property type="entry name" value="REC_NarL-like"/>
    <property type="match status" value="1"/>
</dbReference>
<dbReference type="SUPFAM" id="SSF52172">
    <property type="entry name" value="CheY-like"/>
    <property type="match status" value="1"/>
</dbReference>
<dbReference type="RefSeq" id="WP_240307983.1">
    <property type="nucleotide sequence ID" value="NZ_FOMJ01000001.1"/>
</dbReference>
<dbReference type="CDD" id="cd06170">
    <property type="entry name" value="LuxR_C_like"/>
    <property type="match status" value="1"/>
</dbReference>